<proteinExistence type="predicted"/>
<evidence type="ECO:0000313" key="1">
    <source>
        <dbReference type="EMBL" id="MVN87513.1"/>
    </source>
</evidence>
<reference evidence="1 2" key="1">
    <citation type="submission" date="2019-12" db="EMBL/GenBank/DDBJ databases">
        <title>Deinococcus sp. HMF7620 Genome sequencing and assembly.</title>
        <authorList>
            <person name="Kang H."/>
            <person name="Kim H."/>
            <person name="Joh K."/>
        </authorList>
    </citation>
    <scope>NUCLEOTIDE SEQUENCE [LARGE SCALE GENOMIC DNA]</scope>
    <source>
        <strain evidence="1 2">HMF7620</strain>
    </source>
</reference>
<evidence type="ECO:0008006" key="3">
    <source>
        <dbReference type="Google" id="ProtNLM"/>
    </source>
</evidence>
<name>A0A7C9HSC5_9DEIO</name>
<gene>
    <name evidence="1" type="ORF">GO986_12130</name>
</gene>
<dbReference type="RefSeq" id="WP_157459568.1">
    <property type="nucleotide sequence ID" value="NZ_WQLB01000015.1"/>
</dbReference>
<dbReference type="InterPro" id="IPR029063">
    <property type="entry name" value="SAM-dependent_MTases_sf"/>
</dbReference>
<dbReference type="PRINTS" id="PR00507">
    <property type="entry name" value="N12N6MTFRASE"/>
</dbReference>
<organism evidence="1 2">
    <name type="scientific">Deinococcus arboris</name>
    <dbReference type="NCBI Taxonomy" id="2682977"/>
    <lineage>
        <taxon>Bacteria</taxon>
        <taxon>Thermotogati</taxon>
        <taxon>Deinococcota</taxon>
        <taxon>Deinococci</taxon>
        <taxon>Deinococcales</taxon>
        <taxon>Deinococcaceae</taxon>
        <taxon>Deinococcus</taxon>
    </lineage>
</organism>
<dbReference type="EMBL" id="WQLB01000015">
    <property type="protein sequence ID" value="MVN87513.1"/>
    <property type="molecule type" value="Genomic_DNA"/>
</dbReference>
<keyword evidence="2" id="KW-1185">Reference proteome</keyword>
<protein>
    <recommendedName>
        <fullName evidence="3">SAM-dependent methyltransferase</fullName>
    </recommendedName>
</protein>
<accession>A0A7C9HSC5</accession>
<dbReference type="AlphaFoldDB" id="A0A7C9HSC5"/>
<dbReference type="SUPFAM" id="SSF53335">
    <property type="entry name" value="S-adenosyl-L-methionine-dependent methyltransferases"/>
    <property type="match status" value="1"/>
</dbReference>
<sequence>MTQHAPEKAAALLRRRAAGLETRAARKEEPRYVGQNMTRRRAAEADSVAADARKLRLLQGAYLAVAQGLEQGTLPEGLHGVTAPPLIERLISRRPDLAADLLEVLVSNEELAALQAQCPGEEVLHDIEAQPTQYGWRRAVPLSLIPELLALVDGLTDPFAGLPPHQPCLLPTLVTWRQVTDAGLTTPAHLVLAAECLHDLSQGRLNPVTAQRQHLAALERGLIGVRLPGFFPTPPALATQMVRWAELHPGLTLLEPQAGKGDLVDAALAAEPTLQVTVCERSGQLRDILSAKGYAPVGDDSMALRGRWERILMNPPFEQLADIDHIRHAASLLAPDGLLVAVVSESPFFRRETKAQAFRDWLTASQADVIQNDPDAFRVCTTGHSAGVQTRLIRLRATQLPL</sequence>
<dbReference type="Gene3D" id="3.40.50.150">
    <property type="entry name" value="Vaccinia Virus protein VP39"/>
    <property type="match status" value="1"/>
</dbReference>
<comment type="caution">
    <text evidence="1">The sequence shown here is derived from an EMBL/GenBank/DDBJ whole genome shotgun (WGS) entry which is preliminary data.</text>
</comment>
<evidence type="ECO:0000313" key="2">
    <source>
        <dbReference type="Proteomes" id="UP000483286"/>
    </source>
</evidence>
<dbReference type="Proteomes" id="UP000483286">
    <property type="component" value="Unassembled WGS sequence"/>
</dbReference>